<reference evidence="4 5" key="1">
    <citation type="submission" date="2023-05" db="EMBL/GenBank/DDBJ databases">
        <title>Pseudodonghicola sp. nov.</title>
        <authorList>
            <person name="Huang J."/>
        </authorList>
    </citation>
    <scope>NUCLEOTIDE SEQUENCE [LARGE SCALE GENOMIC DNA]</scope>
    <source>
        <strain evidence="4 5">IC7</strain>
    </source>
</reference>
<dbReference type="Gene3D" id="3.30.980.20">
    <property type="entry name" value="Putative mannosyl-3-phosphoglycerate phosphatase, domain 2"/>
    <property type="match status" value="1"/>
</dbReference>
<dbReference type="Gene3D" id="3.40.50.1000">
    <property type="entry name" value="HAD superfamily/HAD-like"/>
    <property type="match status" value="1"/>
</dbReference>
<dbReference type="EMBL" id="JASNJD010000018">
    <property type="protein sequence ID" value="MDK3019775.1"/>
    <property type="molecule type" value="Genomic_DNA"/>
</dbReference>
<dbReference type="PANTHER" id="PTHR10000">
    <property type="entry name" value="PHOSPHOSERINE PHOSPHATASE"/>
    <property type="match status" value="1"/>
</dbReference>
<organism evidence="4 5">
    <name type="scientific">Pseudodonghicola flavimaris</name>
    <dbReference type="NCBI Taxonomy" id="3050036"/>
    <lineage>
        <taxon>Bacteria</taxon>
        <taxon>Pseudomonadati</taxon>
        <taxon>Pseudomonadota</taxon>
        <taxon>Alphaproteobacteria</taxon>
        <taxon>Rhodobacterales</taxon>
        <taxon>Paracoccaceae</taxon>
        <taxon>Pseudodonghicola</taxon>
    </lineage>
</organism>
<dbReference type="InterPro" id="IPR023214">
    <property type="entry name" value="HAD_sf"/>
</dbReference>
<proteinExistence type="predicted"/>
<evidence type="ECO:0000256" key="3">
    <source>
        <dbReference type="ARBA" id="ARBA00022842"/>
    </source>
</evidence>
<evidence type="ECO:0000256" key="2">
    <source>
        <dbReference type="ARBA" id="ARBA00022801"/>
    </source>
</evidence>
<dbReference type="InterPro" id="IPR036412">
    <property type="entry name" value="HAD-like_sf"/>
</dbReference>
<dbReference type="NCBIfam" id="TIGR01486">
    <property type="entry name" value="HAD-SF-IIB-MPGP"/>
    <property type="match status" value="1"/>
</dbReference>
<evidence type="ECO:0000313" key="5">
    <source>
        <dbReference type="Proteomes" id="UP001243757"/>
    </source>
</evidence>
<dbReference type="SUPFAM" id="SSF56784">
    <property type="entry name" value="HAD-like"/>
    <property type="match status" value="1"/>
</dbReference>
<gene>
    <name evidence="4" type="ORF">QO033_19005</name>
</gene>
<dbReference type="PANTHER" id="PTHR10000:SF8">
    <property type="entry name" value="HAD SUPERFAMILY HYDROLASE-LIKE, TYPE 3"/>
    <property type="match status" value="1"/>
</dbReference>
<evidence type="ECO:0000256" key="1">
    <source>
        <dbReference type="ARBA" id="ARBA00022723"/>
    </source>
</evidence>
<dbReference type="RefSeq" id="WP_284482548.1">
    <property type="nucleotide sequence ID" value="NZ_JASNJD010000018.1"/>
</dbReference>
<dbReference type="InterPro" id="IPR006381">
    <property type="entry name" value="HAD-SF-IIB-MPGP"/>
</dbReference>
<dbReference type="GO" id="GO:0016787">
    <property type="term" value="F:hydrolase activity"/>
    <property type="evidence" value="ECO:0007669"/>
    <property type="project" value="UniProtKB-KW"/>
</dbReference>
<keyword evidence="5" id="KW-1185">Reference proteome</keyword>
<protein>
    <submittedName>
        <fullName evidence="4">HAD-IIB family hydrolase</fullName>
    </submittedName>
</protein>
<comment type="caution">
    <text evidence="4">The sequence shown here is derived from an EMBL/GenBank/DDBJ whole genome shotgun (WGS) entry which is preliminary data.</text>
</comment>
<keyword evidence="2 4" id="KW-0378">Hydrolase</keyword>
<dbReference type="Proteomes" id="UP001243757">
    <property type="component" value="Unassembled WGS sequence"/>
</dbReference>
<dbReference type="SFLD" id="SFLDG01140">
    <property type="entry name" value="C2.B:_Phosphomannomutase_and_P"/>
    <property type="match status" value="1"/>
</dbReference>
<name>A0ABT7F5J4_9RHOB</name>
<sequence>MTDQTDLIVFSDLDGTLLDHDSYSWAPAASALRALRRIGAGVVLASSKTAAEIAPLRQAIGFADWPAIVENGGGLLAPGQGAETAAGDYPALRARLAALPPGFRGFGDMSATEIAAATGLSRDAALLAQARQFSEPGRWTGPEAELPGFLQAAAEAGLTAQQGGRFLTLSFGGTKADRVAGILAERRPRHSLALGDAPNDVAMLQRTEFGVIVRNDHAPPLPTLPGEASGHIRRTGAAGPEGWAEAVLALLDELKLTKEPTSHG</sequence>
<keyword evidence="3" id="KW-0460">Magnesium</keyword>
<keyword evidence="1" id="KW-0479">Metal-binding</keyword>
<dbReference type="Pfam" id="PF08282">
    <property type="entry name" value="Hydrolase_3"/>
    <property type="match status" value="1"/>
</dbReference>
<evidence type="ECO:0000313" key="4">
    <source>
        <dbReference type="EMBL" id="MDK3019775.1"/>
    </source>
</evidence>
<accession>A0ABT7F5J4</accession>
<dbReference type="SFLD" id="SFLDG01142">
    <property type="entry name" value="C2.B.2:_Mannosyl-3-phosphoglyc"/>
    <property type="match status" value="1"/>
</dbReference>
<dbReference type="SFLD" id="SFLDS00003">
    <property type="entry name" value="Haloacid_Dehalogenase"/>
    <property type="match status" value="1"/>
</dbReference>